<dbReference type="Pfam" id="PF01124">
    <property type="entry name" value="MAPEG"/>
    <property type="match status" value="1"/>
</dbReference>
<dbReference type="AlphaFoldDB" id="A0A1H9I5Y8"/>
<organism evidence="6 7">
    <name type="scientific">Amphritea atlantica</name>
    <dbReference type="NCBI Taxonomy" id="355243"/>
    <lineage>
        <taxon>Bacteria</taxon>
        <taxon>Pseudomonadati</taxon>
        <taxon>Pseudomonadota</taxon>
        <taxon>Gammaproteobacteria</taxon>
        <taxon>Oceanospirillales</taxon>
        <taxon>Oceanospirillaceae</taxon>
        <taxon>Amphritea</taxon>
    </lineage>
</organism>
<evidence type="ECO:0000256" key="2">
    <source>
        <dbReference type="ARBA" id="ARBA00022692"/>
    </source>
</evidence>
<dbReference type="Gene3D" id="1.20.120.550">
    <property type="entry name" value="Membrane associated eicosanoid/glutathione metabolism-like domain"/>
    <property type="match status" value="1"/>
</dbReference>
<evidence type="ECO:0000256" key="1">
    <source>
        <dbReference type="ARBA" id="ARBA00004370"/>
    </source>
</evidence>
<keyword evidence="3 5" id="KW-1133">Transmembrane helix</keyword>
<dbReference type="InterPro" id="IPR001129">
    <property type="entry name" value="Membr-assoc_MAPEG"/>
</dbReference>
<gene>
    <name evidence="6" type="ORF">SAMN03080615_02453</name>
</gene>
<evidence type="ECO:0000256" key="3">
    <source>
        <dbReference type="ARBA" id="ARBA00022989"/>
    </source>
</evidence>
<dbReference type="InterPro" id="IPR023352">
    <property type="entry name" value="MAPEG-like_dom_sf"/>
</dbReference>
<keyword evidence="2 5" id="KW-0812">Transmembrane</keyword>
<comment type="subcellular location">
    <subcellularLocation>
        <location evidence="1">Membrane</location>
    </subcellularLocation>
</comment>
<evidence type="ECO:0000256" key="5">
    <source>
        <dbReference type="SAM" id="Phobius"/>
    </source>
</evidence>
<reference evidence="7" key="1">
    <citation type="submission" date="2016-10" db="EMBL/GenBank/DDBJ databases">
        <authorList>
            <person name="Varghese N."/>
            <person name="Submissions S."/>
        </authorList>
    </citation>
    <scope>NUCLEOTIDE SEQUENCE [LARGE SCALE GENOMIC DNA]</scope>
    <source>
        <strain evidence="7">DSM 18887</strain>
    </source>
</reference>
<dbReference type="SUPFAM" id="SSF161084">
    <property type="entry name" value="MAPEG domain-like"/>
    <property type="match status" value="1"/>
</dbReference>
<accession>A0A1H9I5Y8</accession>
<sequence length="140" mass="15986">MNSHPILLPMITLVAWTFAILLIIPFRRFRGVFRGDVTAEDFRLGESANVPAEISLPNRNYMSLLELPLLFYVVILAQYVTQTDTSVTVDLCWTYVGLRVLHSLVHLTYNHVLHRFTVFALSNVVLLIIWVLFSVAVITI</sequence>
<dbReference type="Proteomes" id="UP000198749">
    <property type="component" value="Unassembled WGS sequence"/>
</dbReference>
<dbReference type="STRING" id="355243.SAMN03080615_02453"/>
<evidence type="ECO:0000313" key="6">
    <source>
        <dbReference type="EMBL" id="SEQ69999.1"/>
    </source>
</evidence>
<evidence type="ECO:0000313" key="7">
    <source>
        <dbReference type="Proteomes" id="UP000198749"/>
    </source>
</evidence>
<dbReference type="EMBL" id="FOGB01000006">
    <property type="protein sequence ID" value="SEQ69999.1"/>
    <property type="molecule type" value="Genomic_DNA"/>
</dbReference>
<feature type="transmembrane region" description="Helical" evidence="5">
    <location>
        <begin position="64"/>
        <end position="81"/>
    </location>
</feature>
<name>A0A1H9I5Y8_9GAMM</name>
<feature type="transmembrane region" description="Helical" evidence="5">
    <location>
        <begin position="116"/>
        <end position="138"/>
    </location>
</feature>
<dbReference type="OrthoDB" id="328594at2"/>
<keyword evidence="7" id="KW-1185">Reference proteome</keyword>
<proteinExistence type="predicted"/>
<evidence type="ECO:0008006" key="8">
    <source>
        <dbReference type="Google" id="ProtNLM"/>
    </source>
</evidence>
<dbReference type="GO" id="GO:0016020">
    <property type="term" value="C:membrane"/>
    <property type="evidence" value="ECO:0007669"/>
    <property type="project" value="UniProtKB-SubCell"/>
</dbReference>
<dbReference type="RefSeq" id="WP_091358497.1">
    <property type="nucleotide sequence ID" value="NZ_AP025284.1"/>
</dbReference>
<feature type="transmembrane region" description="Helical" evidence="5">
    <location>
        <begin position="6"/>
        <end position="24"/>
    </location>
</feature>
<evidence type="ECO:0000256" key="4">
    <source>
        <dbReference type="ARBA" id="ARBA00023136"/>
    </source>
</evidence>
<keyword evidence="4 5" id="KW-0472">Membrane</keyword>
<protein>
    <recommendedName>
        <fullName evidence="8">MAPEG family protein</fullName>
    </recommendedName>
</protein>